<keyword evidence="2" id="KW-1185">Reference proteome</keyword>
<organism evidence="1 2">
    <name type="scientific">Catharanthus roseus</name>
    <name type="common">Madagascar periwinkle</name>
    <name type="synonym">Vinca rosea</name>
    <dbReference type="NCBI Taxonomy" id="4058"/>
    <lineage>
        <taxon>Eukaryota</taxon>
        <taxon>Viridiplantae</taxon>
        <taxon>Streptophyta</taxon>
        <taxon>Embryophyta</taxon>
        <taxon>Tracheophyta</taxon>
        <taxon>Spermatophyta</taxon>
        <taxon>Magnoliopsida</taxon>
        <taxon>eudicotyledons</taxon>
        <taxon>Gunneridae</taxon>
        <taxon>Pentapetalae</taxon>
        <taxon>asterids</taxon>
        <taxon>lamiids</taxon>
        <taxon>Gentianales</taxon>
        <taxon>Apocynaceae</taxon>
        <taxon>Rauvolfioideae</taxon>
        <taxon>Vinceae</taxon>
        <taxon>Catharanthinae</taxon>
        <taxon>Catharanthus</taxon>
    </lineage>
</organism>
<reference evidence="2" key="1">
    <citation type="journal article" date="2023" name="Nat. Plants">
        <title>Single-cell RNA sequencing provides a high-resolution roadmap for understanding the multicellular compartmentation of specialized metabolism.</title>
        <authorList>
            <person name="Sun S."/>
            <person name="Shen X."/>
            <person name="Li Y."/>
            <person name="Li Y."/>
            <person name="Wang S."/>
            <person name="Li R."/>
            <person name="Zhang H."/>
            <person name="Shen G."/>
            <person name="Guo B."/>
            <person name="Wei J."/>
            <person name="Xu J."/>
            <person name="St-Pierre B."/>
            <person name="Chen S."/>
            <person name="Sun C."/>
        </authorList>
    </citation>
    <scope>NUCLEOTIDE SEQUENCE [LARGE SCALE GENOMIC DNA]</scope>
</reference>
<comment type="caution">
    <text evidence="1">The sequence shown here is derived from an EMBL/GenBank/DDBJ whole genome shotgun (WGS) entry which is preliminary data.</text>
</comment>
<protein>
    <submittedName>
        <fullName evidence="1">Uncharacterized protein</fullName>
    </submittedName>
</protein>
<evidence type="ECO:0000313" key="1">
    <source>
        <dbReference type="EMBL" id="KAI5678176.1"/>
    </source>
</evidence>
<evidence type="ECO:0000313" key="2">
    <source>
        <dbReference type="Proteomes" id="UP001060085"/>
    </source>
</evidence>
<dbReference type="Proteomes" id="UP001060085">
    <property type="component" value="Linkage Group LG02"/>
</dbReference>
<dbReference type="EMBL" id="CM044702">
    <property type="protein sequence ID" value="KAI5678176.1"/>
    <property type="molecule type" value="Genomic_DNA"/>
</dbReference>
<accession>A0ACC0C049</accession>
<proteinExistence type="predicted"/>
<gene>
    <name evidence="1" type="ORF">M9H77_09126</name>
</gene>
<sequence length="761" mass="86088">MNIAYDISEILIWRKSRGNTSTEADSLFSQSLDEDGTVSNRTVRNTERYSQIVSGWNKVLDALDFSERVRNGRSLDPQFQDDILTFKFVMKILHVILEFEAFGIESLVISEAKDLKSYSNTAGVVVSNLKELRIMKPEIAKLHSIVSCSSRPLAAGEAAEVVSFISLILENLNNIFSFNNCLIVFLKEQLEAIQKQLLFLRNFLGFLSEICILPNSLVDLLSCAEAWAVEAACLLYFILVDKMNGEDMSQNFKTKLVDVVEKIKSFSHTDVKKMYVKSLEASRTMITDHFVTGEPIDTLFEKLSSVRCYIEETPSSKYKDGLENFRTVLLDLIIDLGCFIFTYLGLELKEKIGHLLDKIQFIESASGDLLIPRSWQTNFPKTNESGFIDFILMNLREKLNFNVVSVDLRSSLVQTMYEELVAMRHDFGEIARVQKENEELKAIVTHYKDVAYQAEYLVDLSLYGVKFSARHRKVKAITMKKTSDNLVHNIEDCPGGVSLEANLAGTFAAESPKHEARSLPDINTSQLVGLERDIEDIKGQLMRGSKQLKVLSIVGMPGIGKTTLANSVYRDPTVILHFHVLAWCSVSQVYHKENLLNEILHQIRSETSQDCENGLDQQVYQRLNGRRYLVIFDDVWDTECSSCPSTSLGRGELETLANNAIQGGNLPSGTSEYWEENCKGLPLSIVLVAGLLKTTERNQDCWEIVGYQLRSYVADNRPGQPLGILELIYACLPDYLNPASFTLQHLRRMQKFQQLSWCTYG</sequence>
<name>A0ACC0C049_CATRO</name>